<dbReference type="PANTHER" id="PTHR43712">
    <property type="entry name" value="PUTATIVE (AFU_ORTHOLOGUE AFUA_4G14580)-RELATED"/>
    <property type="match status" value="1"/>
</dbReference>
<dbReference type="Gene3D" id="3.40.50.150">
    <property type="entry name" value="Vaccinia Virus protein VP39"/>
    <property type="match status" value="1"/>
</dbReference>
<keyword evidence="1 5" id="KW-0489">Methyltransferase</keyword>
<dbReference type="GO" id="GO:0032259">
    <property type="term" value="P:methylation"/>
    <property type="evidence" value="ECO:0007669"/>
    <property type="project" value="UniProtKB-KW"/>
</dbReference>
<reference evidence="5 6" key="1">
    <citation type="submission" date="2015-05" db="EMBL/GenBank/DDBJ databases">
        <title>Distinctive expansion of gene families associated with plant cell wall degradation and secondary metabolism in the genomes of grapevine trunk pathogens.</title>
        <authorList>
            <person name="Lawrence D.P."/>
            <person name="Travadon R."/>
            <person name="Rolshausen P.E."/>
            <person name="Baumgartner K."/>
        </authorList>
    </citation>
    <scope>NUCLEOTIDE SEQUENCE [LARGE SCALE GENOMIC DNA]</scope>
    <source>
        <strain evidence="5">DA912</strain>
    </source>
</reference>
<dbReference type="PROSITE" id="PS51683">
    <property type="entry name" value="SAM_OMT_II"/>
    <property type="match status" value="1"/>
</dbReference>
<dbReference type="OrthoDB" id="1535081at2759"/>
<proteinExistence type="predicted"/>
<evidence type="ECO:0000313" key="5">
    <source>
        <dbReference type="EMBL" id="KKY31917.1"/>
    </source>
</evidence>
<evidence type="ECO:0000256" key="1">
    <source>
        <dbReference type="ARBA" id="ARBA00022603"/>
    </source>
</evidence>
<dbReference type="Proteomes" id="UP000034680">
    <property type="component" value="Unassembled WGS sequence"/>
</dbReference>
<comment type="caution">
    <text evidence="5">The sequence shown here is derived from an EMBL/GenBank/DDBJ whole genome shotgun (WGS) entry which is preliminary data.</text>
</comment>
<keyword evidence="3" id="KW-0949">S-adenosyl-L-methionine</keyword>
<keyword evidence="6" id="KW-1185">Reference proteome</keyword>
<dbReference type="SUPFAM" id="SSF53335">
    <property type="entry name" value="S-adenosyl-L-methionine-dependent methyltransferases"/>
    <property type="match status" value="1"/>
</dbReference>
<dbReference type="GO" id="GO:0008171">
    <property type="term" value="F:O-methyltransferase activity"/>
    <property type="evidence" value="ECO:0007669"/>
    <property type="project" value="InterPro"/>
</dbReference>
<sequence>MVQGMRSLSSGGLAATAYPFGSELEKLDIKDGDVAVVDVAGGQGHIMGEVRKQNPGLKGRIVVQDLDSVLDAAPDGPPEGVEFMSHDMFKPQPITTAHVYYLRHIIHDWDDGSVAAILKQLTTIMKARPRTKLLLADLVLPTTNVGMQEAVRDFTMFRLGGMERTEAQWRQLLARNGLDIKRIWRGTEPEACIECTWTGRGGDCEAVFQADA</sequence>
<dbReference type="AlphaFoldDB" id="A0A0G2FBB1"/>
<evidence type="ECO:0000256" key="2">
    <source>
        <dbReference type="ARBA" id="ARBA00022679"/>
    </source>
</evidence>
<reference evidence="5 6" key="2">
    <citation type="submission" date="2015-05" db="EMBL/GenBank/DDBJ databases">
        <authorList>
            <person name="Morales-Cruz A."/>
            <person name="Amrine K.C."/>
            <person name="Cantu D."/>
        </authorList>
    </citation>
    <scope>NUCLEOTIDE SEQUENCE [LARGE SCALE GENOMIC DNA]</scope>
    <source>
        <strain evidence="5">DA912</strain>
    </source>
</reference>
<protein>
    <submittedName>
        <fullName evidence="5">Putative o-methyltransferase b</fullName>
    </submittedName>
</protein>
<dbReference type="EMBL" id="LCUC01000353">
    <property type="protein sequence ID" value="KKY31917.1"/>
    <property type="molecule type" value="Genomic_DNA"/>
</dbReference>
<dbReference type="PANTHER" id="PTHR43712:SF1">
    <property type="entry name" value="HYPOTHETICAL O-METHYLTRANSFERASE (EUROFUNG)-RELATED"/>
    <property type="match status" value="1"/>
</dbReference>
<dbReference type="InterPro" id="IPR029063">
    <property type="entry name" value="SAM-dependent_MTases_sf"/>
</dbReference>
<gene>
    <name evidence="5" type="ORF">UCDDA912_g08206</name>
</gene>
<keyword evidence="2 5" id="KW-0808">Transferase</keyword>
<accession>A0A0G2FBB1</accession>
<dbReference type="Pfam" id="PF00891">
    <property type="entry name" value="Methyltransf_2"/>
    <property type="match status" value="1"/>
</dbReference>
<feature type="domain" description="O-methyltransferase C-terminal" evidence="4">
    <location>
        <begin position="35"/>
        <end position="177"/>
    </location>
</feature>
<dbReference type="STRING" id="1214573.A0A0G2FBB1"/>
<evidence type="ECO:0000313" key="6">
    <source>
        <dbReference type="Proteomes" id="UP000034680"/>
    </source>
</evidence>
<name>A0A0G2FBB1_9PEZI</name>
<dbReference type="InterPro" id="IPR001077">
    <property type="entry name" value="COMT_C"/>
</dbReference>
<dbReference type="InterPro" id="IPR016461">
    <property type="entry name" value="COMT-like"/>
</dbReference>
<evidence type="ECO:0000256" key="3">
    <source>
        <dbReference type="ARBA" id="ARBA00022691"/>
    </source>
</evidence>
<organism evidence="5 6">
    <name type="scientific">Diaporthe ampelina</name>
    <dbReference type="NCBI Taxonomy" id="1214573"/>
    <lineage>
        <taxon>Eukaryota</taxon>
        <taxon>Fungi</taxon>
        <taxon>Dikarya</taxon>
        <taxon>Ascomycota</taxon>
        <taxon>Pezizomycotina</taxon>
        <taxon>Sordariomycetes</taxon>
        <taxon>Sordariomycetidae</taxon>
        <taxon>Diaporthales</taxon>
        <taxon>Diaporthaceae</taxon>
        <taxon>Diaporthe</taxon>
    </lineage>
</organism>
<evidence type="ECO:0000259" key="4">
    <source>
        <dbReference type="Pfam" id="PF00891"/>
    </source>
</evidence>